<evidence type="ECO:0000259" key="8">
    <source>
        <dbReference type="Pfam" id="PF02897"/>
    </source>
</evidence>
<evidence type="ECO:0000256" key="1">
    <source>
        <dbReference type="ARBA" id="ARBA00001070"/>
    </source>
</evidence>
<keyword evidence="6" id="KW-0732">Signal</keyword>
<dbReference type="Proteomes" id="UP000320913">
    <property type="component" value="Unassembled WGS sequence"/>
</dbReference>
<dbReference type="EMBL" id="VBOV01000278">
    <property type="protein sequence ID" value="TMQ55031.1"/>
    <property type="molecule type" value="Genomic_DNA"/>
</dbReference>
<evidence type="ECO:0000256" key="4">
    <source>
        <dbReference type="ARBA" id="ARBA00022801"/>
    </source>
</evidence>
<keyword evidence="3" id="KW-0645">Protease</keyword>
<evidence type="ECO:0000256" key="6">
    <source>
        <dbReference type="SAM" id="SignalP"/>
    </source>
</evidence>
<evidence type="ECO:0000313" key="10">
    <source>
        <dbReference type="Proteomes" id="UP000320913"/>
    </source>
</evidence>
<dbReference type="SUPFAM" id="SSF50993">
    <property type="entry name" value="Peptidase/esterase 'gauge' domain"/>
    <property type="match status" value="1"/>
</dbReference>
<feature type="signal peptide" evidence="6">
    <location>
        <begin position="1"/>
        <end position="20"/>
    </location>
</feature>
<dbReference type="PANTHER" id="PTHR42881">
    <property type="entry name" value="PROLYL ENDOPEPTIDASE"/>
    <property type="match status" value="1"/>
</dbReference>
<keyword evidence="5" id="KW-0720">Serine protease</keyword>
<dbReference type="EC" id="3.4.21.26" evidence="2"/>
<name>A0A538SUK2_UNCEI</name>
<dbReference type="PRINTS" id="PR00862">
    <property type="entry name" value="PROLIGOPTASE"/>
</dbReference>
<feature type="domain" description="Peptidase S9A N-terminal" evidence="8">
    <location>
        <begin position="31"/>
        <end position="431"/>
    </location>
</feature>
<evidence type="ECO:0000259" key="7">
    <source>
        <dbReference type="Pfam" id="PF00326"/>
    </source>
</evidence>
<sequence>MHRRIPLVALALLLVSHAWAAGPKLPQKPKAPRKTVTNKYWGETVRDDYQYMENSSDPAAKKWAQGQSRYARAWLDRHPERKSILARVIALTHSESPDYHAGTYRNGTYFFMKDQPPKQQPFLVAMTSVMDKGTERTVVDPNVIDSTGGTSIDFFAPSLDGRYVAVSLSKNGTEDGTLHLYRADTGAALPDVIPKVNGGTAGGSATWNGDASGIYYTRYPHEGERAPEDLPFYQQIYYHKLGTPISEDTYVLGKEFPKIAEIELNTSPDGQYVLADVSNGDGGEHAYWLLPPGGTWNQFAAFEDGIIESKFGVDAALYLLSRKDMPRKAILRMPLQYPDLHHAAVVVPETENAIEAYTPAATRLFVTEMVGGPTQMRIYDLGGHAQGLVTMPEISVLGNAVRTSGDTVLVRSQGYTQPPAYYRWTPATGRLMSTALRQTSPADFSDCEVKRVFAEAPDGTKLPINIIMRKGTQQDGSSPAILYGYGAYGLSEQPYFEPGIKLWIEQGGIYADASVRGGGEYGDAWHQAARLGTKKQSMEDFAVCARYLVEKGYTKKERLAIEGGSAGGLLVYGTLVHYPGFMQAAVAHVGYGDVLRTELAPNGEFNTTEFGTVKDSLQFHGMYGYSPYHHVKDGETYPSVLALTGVNDPRVPAWETFKMVARLQGSGSKNPILMRVSYDSGHGIGTALSERDQQRADVLMFLFDQLGVKYRPVPPSEKSGKSVPSL</sequence>
<comment type="caution">
    <text evidence="9">The sequence shown here is derived from an EMBL/GenBank/DDBJ whole genome shotgun (WGS) entry which is preliminary data.</text>
</comment>
<comment type="catalytic activity">
    <reaction evidence="1">
        <text>Hydrolysis of Pro-|-Xaa &gt;&gt; Ala-|-Xaa in oligopeptides.</text>
        <dbReference type="EC" id="3.4.21.26"/>
    </reaction>
</comment>
<dbReference type="GO" id="GO:0006508">
    <property type="term" value="P:proteolysis"/>
    <property type="evidence" value="ECO:0007669"/>
    <property type="project" value="UniProtKB-KW"/>
</dbReference>
<evidence type="ECO:0000313" key="9">
    <source>
        <dbReference type="EMBL" id="TMQ55031.1"/>
    </source>
</evidence>
<evidence type="ECO:0000256" key="3">
    <source>
        <dbReference type="ARBA" id="ARBA00022670"/>
    </source>
</evidence>
<protein>
    <recommendedName>
        <fullName evidence="2">prolyl oligopeptidase</fullName>
        <ecNumber evidence="2">3.4.21.26</ecNumber>
    </recommendedName>
</protein>
<dbReference type="PANTHER" id="PTHR42881:SF2">
    <property type="entry name" value="PROLYL ENDOPEPTIDASE"/>
    <property type="match status" value="1"/>
</dbReference>
<dbReference type="AlphaFoldDB" id="A0A538SUK2"/>
<feature type="domain" description="Peptidase S9 prolyl oligopeptidase catalytic" evidence="7">
    <location>
        <begin position="497"/>
        <end position="707"/>
    </location>
</feature>
<dbReference type="InterPro" id="IPR029058">
    <property type="entry name" value="AB_hydrolase_fold"/>
</dbReference>
<proteinExistence type="predicted"/>
<evidence type="ECO:0000256" key="2">
    <source>
        <dbReference type="ARBA" id="ARBA00011897"/>
    </source>
</evidence>
<reference evidence="9 10" key="1">
    <citation type="journal article" date="2019" name="Nat. Microbiol.">
        <title>Mediterranean grassland soil C-N compound turnover is dependent on rainfall and depth, and is mediated by genomically divergent microorganisms.</title>
        <authorList>
            <person name="Diamond S."/>
            <person name="Andeer P.F."/>
            <person name="Li Z."/>
            <person name="Crits-Christoph A."/>
            <person name="Burstein D."/>
            <person name="Anantharaman K."/>
            <person name="Lane K.R."/>
            <person name="Thomas B.C."/>
            <person name="Pan C."/>
            <person name="Northen T.R."/>
            <person name="Banfield J.F."/>
        </authorList>
    </citation>
    <scope>NUCLEOTIDE SEQUENCE [LARGE SCALE GENOMIC DNA]</scope>
    <source>
        <strain evidence="9">WS_5</strain>
    </source>
</reference>
<dbReference type="Gene3D" id="3.40.50.1820">
    <property type="entry name" value="alpha/beta hydrolase"/>
    <property type="match status" value="1"/>
</dbReference>
<dbReference type="GO" id="GO:0070012">
    <property type="term" value="F:oligopeptidase activity"/>
    <property type="evidence" value="ECO:0007669"/>
    <property type="project" value="TreeGrafter"/>
</dbReference>
<dbReference type="InterPro" id="IPR023302">
    <property type="entry name" value="Pept_S9A_N"/>
</dbReference>
<feature type="chain" id="PRO_5021912203" description="prolyl oligopeptidase" evidence="6">
    <location>
        <begin position="21"/>
        <end position="726"/>
    </location>
</feature>
<gene>
    <name evidence="9" type="ORF">E6K75_09825</name>
</gene>
<dbReference type="InterPro" id="IPR051167">
    <property type="entry name" value="Prolyl_oligopep/macrocyclase"/>
</dbReference>
<dbReference type="Pfam" id="PF02897">
    <property type="entry name" value="Peptidase_S9_N"/>
    <property type="match status" value="1"/>
</dbReference>
<dbReference type="InterPro" id="IPR002470">
    <property type="entry name" value="Peptidase_S9A"/>
</dbReference>
<dbReference type="SUPFAM" id="SSF53474">
    <property type="entry name" value="alpha/beta-Hydrolases"/>
    <property type="match status" value="1"/>
</dbReference>
<organism evidence="9 10">
    <name type="scientific">Eiseniibacteriota bacterium</name>
    <dbReference type="NCBI Taxonomy" id="2212470"/>
    <lineage>
        <taxon>Bacteria</taxon>
        <taxon>Candidatus Eiseniibacteriota</taxon>
    </lineage>
</organism>
<keyword evidence="4" id="KW-0378">Hydrolase</keyword>
<dbReference type="Pfam" id="PF00326">
    <property type="entry name" value="Peptidase_S9"/>
    <property type="match status" value="1"/>
</dbReference>
<dbReference type="GO" id="GO:0004252">
    <property type="term" value="F:serine-type endopeptidase activity"/>
    <property type="evidence" value="ECO:0007669"/>
    <property type="project" value="UniProtKB-EC"/>
</dbReference>
<dbReference type="Gene3D" id="2.130.10.120">
    <property type="entry name" value="Prolyl oligopeptidase, N-terminal domain"/>
    <property type="match status" value="1"/>
</dbReference>
<evidence type="ECO:0000256" key="5">
    <source>
        <dbReference type="ARBA" id="ARBA00022825"/>
    </source>
</evidence>
<accession>A0A538SUK2</accession>
<dbReference type="GO" id="GO:0005829">
    <property type="term" value="C:cytosol"/>
    <property type="evidence" value="ECO:0007669"/>
    <property type="project" value="TreeGrafter"/>
</dbReference>
<dbReference type="InterPro" id="IPR001375">
    <property type="entry name" value="Peptidase_S9_cat"/>
</dbReference>